<dbReference type="PANTHER" id="PTHR30303">
    <property type="entry name" value="HYDROGENASE ISOENZYMES FORMATION PROTEIN HYPE"/>
    <property type="match status" value="1"/>
</dbReference>
<dbReference type="KEGG" id="haad:MW046_09620"/>
<evidence type="ECO:0000259" key="2">
    <source>
        <dbReference type="Pfam" id="PF00586"/>
    </source>
</evidence>
<evidence type="ECO:0000256" key="1">
    <source>
        <dbReference type="ARBA" id="ARBA00006243"/>
    </source>
</evidence>
<dbReference type="Gene3D" id="3.90.650.10">
    <property type="entry name" value="PurM-like C-terminal domain"/>
    <property type="match status" value="1"/>
</dbReference>
<dbReference type="SUPFAM" id="SSF56042">
    <property type="entry name" value="PurM C-terminal domain-like"/>
    <property type="match status" value="1"/>
</dbReference>
<dbReference type="InterPro" id="IPR010918">
    <property type="entry name" value="PurM-like_C_dom"/>
</dbReference>
<proteinExistence type="inferred from homology"/>
<dbReference type="Pfam" id="PF02769">
    <property type="entry name" value="AIRS_C"/>
    <property type="match status" value="1"/>
</dbReference>
<comment type="similarity">
    <text evidence="1">Belongs to the HypE family.</text>
</comment>
<dbReference type="GeneID" id="71928305"/>
<dbReference type="InterPro" id="IPR036921">
    <property type="entry name" value="PurM-like_N_sf"/>
</dbReference>
<protein>
    <submittedName>
        <fullName evidence="4">AIR synthase family protein</fullName>
    </submittedName>
</protein>
<reference evidence="4" key="1">
    <citation type="submission" date="2022-04" db="EMBL/GenBank/DDBJ databases">
        <title>Halocatena sp. nov., isolated from a salt lake.</title>
        <authorList>
            <person name="Cui H.-L."/>
        </authorList>
    </citation>
    <scope>NUCLEOTIDE SEQUENCE</scope>
    <source>
        <strain evidence="4">AD-1</strain>
    </source>
</reference>
<dbReference type="CDD" id="cd06061">
    <property type="entry name" value="PurM-like1"/>
    <property type="match status" value="1"/>
</dbReference>
<accession>A0A8U0A058</accession>
<organism evidence="4 5">
    <name type="scientific">Halocatena salina</name>
    <dbReference type="NCBI Taxonomy" id="2934340"/>
    <lineage>
        <taxon>Archaea</taxon>
        <taxon>Methanobacteriati</taxon>
        <taxon>Methanobacteriota</taxon>
        <taxon>Stenosarchaea group</taxon>
        <taxon>Halobacteria</taxon>
        <taxon>Halobacteriales</taxon>
        <taxon>Natronomonadaceae</taxon>
        <taxon>Halocatena</taxon>
    </lineage>
</organism>
<name>A0A8U0A058_9EURY</name>
<dbReference type="RefSeq" id="WP_247992891.1">
    <property type="nucleotide sequence ID" value="NZ_CP096019.1"/>
</dbReference>
<dbReference type="Pfam" id="PF00586">
    <property type="entry name" value="AIRS"/>
    <property type="match status" value="1"/>
</dbReference>
<dbReference type="Proteomes" id="UP000831768">
    <property type="component" value="Chromosome"/>
</dbReference>
<evidence type="ECO:0000259" key="3">
    <source>
        <dbReference type="Pfam" id="PF02769"/>
    </source>
</evidence>
<dbReference type="GO" id="GO:0051604">
    <property type="term" value="P:protein maturation"/>
    <property type="evidence" value="ECO:0007669"/>
    <property type="project" value="TreeGrafter"/>
</dbReference>
<gene>
    <name evidence="4" type="ORF">MW046_09620</name>
</gene>
<evidence type="ECO:0000313" key="5">
    <source>
        <dbReference type="Proteomes" id="UP000831768"/>
    </source>
</evidence>
<dbReference type="InterPro" id="IPR036676">
    <property type="entry name" value="PurM-like_C_sf"/>
</dbReference>
<dbReference type="PIRSF" id="PIRSF005644">
    <property type="entry name" value="Hdrgns_mtr_HypE"/>
    <property type="match status" value="1"/>
</dbReference>
<dbReference type="AlphaFoldDB" id="A0A8U0A058"/>
<feature type="domain" description="PurM-like N-terminal" evidence="2">
    <location>
        <begin position="32"/>
        <end position="140"/>
    </location>
</feature>
<dbReference type="Gene3D" id="3.30.1330.10">
    <property type="entry name" value="PurM-like, N-terminal domain"/>
    <property type="match status" value="1"/>
</dbReference>
<dbReference type="InterPro" id="IPR011854">
    <property type="entry name" value="HypE"/>
</dbReference>
<dbReference type="InterPro" id="IPR016188">
    <property type="entry name" value="PurM-like_N"/>
</dbReference>
<dbReference type="SUPFAM" id="SSF55326">
    <property type="entry name" value="PurM N-terminal domain-like"/>
    <property type="match status" value="1"/>
</dbReference>
<keyword evidence="5" id="KW-1185">Reference proteome</keyword>
<evidence type="ECO:0000313" key="4">
    <source>
        <dbReference type="EMBL" id="UPM42216.1"/>
    </source>
</evidence>
<dbReference type="EMBL" id="CP096019">
    <property type="protein sequence ID" value="UPM42216.1"/>
    <property type="molecule type" value="Genomic_DNA"/>
</dbReference>
<dbReference type="PANTHER" id="PTHR30303:SF4">
    <property type="entry name" value="HYDROGENASE EXPRESSION_FORMATION PROTEIN HYPE"/>
    <property type="match status" value="1"/>
</dbReference>
<feature type="domain" description="PurM-like C-terminal" evidence="3">
    <location>
        <begin position="152"/>
        <end position="307"/>
    </location>
</feature>
<sequence length="326" mass="33748">MVGKVPPETLEQLVFTRLGGSDPAVVQGPAYGEDTAALRVDKAGDEELLVVNSDPISLAIDRVGTLGVTVACNDIAASGGTPRWLTNVCILPDDGDRELDRITRQIDDAAATMGVQVIGGHAEYSTELSRPLLSMTCLGTTDRYVSSSGASAGDVILMAGSAGIEGTAILASDFREELDGQVENDVLTAATAYYDELSVLESASALASYATAMHDPTEGGVLTGLIEMATSSSATFAVERSTIPVRSETEALCDALGVDPLRIFGSGALLATVPGSERDAALEALEASDVTGAVIGRVDAPEEPGVVLDGEPIATPVEDDLYELWE</sequence>